<evidence type="ECO:0000256" key="11">
    <source>
        <dbReference type="SAM" id="Phobius"/>
    </source>
</evidence>
<dbReference type="InterPro" id="IPR001054">
    <property type="entry name" value="A/G_cyclase"/>
</dbReference>
<dbReference type="EC" id="4.6.1.2" evidence="2"/>
<feature type="transmembrane region" description="Helical" evidence="11">
    <location>
        <begin position="480"/>
        <end position="503"/>
    </location>
</feature>
<dbReference type="Pfam" id="PF07701">
    <property type="entry name" value="HNOBA"/>
    <property type="match status" value="1"/>
</dbReference>
<proteinExistence type="predicted"/>
<dbReference type="InterPro" id="IPR029787">
    <property type="entry name" value="Nucleotide_cyclase"/>
</dbReference>
<keyword evidence="8" id="KW-0456">Lyase</keyword>
<feature type="domain" description="Protein kinase" evidence="13">
    <location>
        <begin position="534"/>
        <end position="821"/>
    </location>
</feature>
<evidence type="ECO:0000256" key="12">
    <source>
        <dbReference type="SAM" id="SignalP"/>
    </source>
</evidence>
<dbReference type="GO" id="GO:0007168">
    <property type="term" value="P:receptor guanylyl cyclase signaling pathway"/>
    <property type="evidence" value="ECO:0007669"/>
    <property type="project" value="TreeGrafter"/>
</dbReference>
<dbReference type="InterPro" id="IPR011009">
    <property type="entry name" value="Kinase-like_dom_sf"/>
</dbReference>
<protein>
    <recommendedName>
        <fullName evidence="2">guanylate cyclase</fullName>
        <ecNumber evidence="2">4.6.1.2</ecNumber>
    </recommendedName>
</protein>
<evidence type="ECO:0000313" key="16">
    <source>
        <dbReference type="Proteomes" id="UP000838412"/>
    </source>
</evidence>
<dbReference type="GO" id="GO:0035556">
    <property type="term" value="P:intracellular signal transduction"/>
    <property type="evidence" value="ECO:0007669"/>
    <property type="project" value="InterPro"/>
</dbReference>
<dbReference type="InterPro" id="IPR028082">
    <property type="entry name" value="Peripla_BP_I"/>
</dbReference>
<sequence>MFLLLTAIGMVMVLLTLVPVPALGENFTLAVYSPSDCGDVLFSNSNEEAVSRAVETVNNDTAFCPGLNVSYRMYYTGCSPAEGLSTFVATAGGEQAGDAFIGPVSTDICAPSAQLATAWNKATLSWGCLQSGLTQLPTFTRLVPSSSRVAEAVAQAMKFYSWMHAALVISAKPLWKELGDYIYKALKSAGLKVEEKLSVSSETTSTEMTELLASITEIPDIKVIVLCTGSHMSNSLEESIVLNASHNLGFSSGRYAFISVDPLLNTAVARRFQAATASTANHMELHRSLLTLAPSPPSQLPGTTGERLRETRRMVQNEGHKLHELFAFSNLYDSVITMATALNNTMPDHRGSDGLINGSAITMRMREVEFEGLSGWVTFDRTGERVFDFALMQHPADGSGPETLILDQQVFIFPSLSWQRHTWIAVLCSTKVFSKMGFFRLSFFLHQTQPASLKDIVKTLQVTNWNQELNREAATSSNSIVVVGVLVGVFLTIVACVVSAVLFSKLYMKSQMRDSKLLLVVGDLVFVNRNSTKNSKIELNGQSLRAQSNALSQRSRPGSASECGDSSSPIARYNGELVWLKRMNLRDLGANSRFMKVLKQMRDLHSENVNPFMGCYTEPGNQGIVTEHCSRGSLEDLIRNEEMQLDWVVKQSLLTDLVKGMKYLHNSPIQVHGRLNSRNCLIDGRFMLKISDYGLLDLLATQKESRKEHKETESRAKDLLWTAPELLRDPILKKAGTQKGDVYSFAIICQEIILRGPPFCMLSLSAEEIIAKVKKPPPLCRPSVTASSAPQDFINMMKQCWTESPDMRSDFNQLYEELKTINKGNKINIVDNMFKMLEQYSSNLEDMIQERTKALDEEKKKTEELLGQMLPSSVADNLKRGLPVKPEAFAETTIYFSDIVGFTTISAMSEPMQVVDLLNDLYTTFDDVIRNYDVYKVETIGDAYMVVSGLPVRNGNRHAGEIATMSLDILHASGKFTIRHMPDVPLRIRIGLHSDVVL</sequence>
<dbReference type="SMART" id="SM00044">
    <property type="entry name" value="CYCc"/>
    <property type="match status" value="1"/>
</dbReference>
<evidence type="ECO:0000256" key="6">
    <source>
        <dbReference type="ARBA" id="ARBA00022989"/>
    </source>
</evidence>
<comment type="subcellular location">
    <subcellularLocation>
        <location evidence="1">Photoreceptor outer segment membrane</location>
        <topology evidence="1">Single-pass type I membrane protein</topology>
    </subcellularLocation>
</comment>
<dbReference type="InterPro" id="IPR001828">
    <property type="entry name" value="ANF_lig-bd_rcpt"/>
</dbReference>
<evidence type="ECO:0000259" key="14">
    <source>
        <dbReference type="PROSITE" id="PS50125"/>
    </source>
</evidence>
<gene>
    <name evidence="15" type="primary">GUCY2F</name>
    <name evidence="15" type="ORF">BLAG_LOCUS7755</name>
</gene>
<dbReference type="GO" id="GO:0004383">
    <property type="term" value="F:guanylate cyclase activity"/>
    <property type="evidence" value="ECO:0007669"/>
    <property type="project" value="UniProtKB-EC"/>
</dbReference>
<keyword evidence="3 11" id="KW-0812">Transmembrane</keyword>
<dbReference type="CDD" id="cd07302">
    <property type="entry name" value="CHD"/>
    <property type="match status" value="1"/>
</dbReference>
<dbReference type="PANTHER" id="PTHR11920:SF501">
    <property type="entry name" value="GUANYLATE CYCLASE 32E"/>
    <property type="match status" value="1"/>
</dbReference>
<reference evidence="15" key="1">
    <citation type="submission" date="2022-01" db="EMBL/GenBank/DDBJ databases">
        <authorList>
            <person name="Braso-Vives M."/>
        </authorList>
    </citation>
    <scope>NUCLEOTIDE SEQUENCE</scope>
</reference>
<keyword evidence="16" id="KW-1185">Reference proteome</keyword>
<evidence type="ECO:0000259" key="13">
    <source>
        <dbReference type="PROSITE" id="PS50011"/>
    </source>
</evidence>
<keyword evidence="6 11" id="KW-1133">Transmembrane helix</keyword>
<feature type="domain" description="Guanylate cyclase" evidence="14">
    <location>
        <begin position="893"/>
        <end position="998"/>
    </location>
</feature>
<dbReference type="AlphaFoldDB" id="A0A8K0EAQ3"/>
<keyword evidence="7 11" id="KW-0472">Membrane</keyword>
<organism evidence="15 16">
    <name type="scientific">Branchiostoma lanceolatum</name>
    <name type="common">Common lancelet</name>
    <name type="synonym">Amphioxus lanceolatum</name>
    <dbReference type="NCBI Taxonomy" id="7740"/>
    <lineage>
        <taxon>Eukaryota</taxon>
        <taxon>Metazoa</taxon>
        <taxon>Chordata</taxon>
        <taxon>Cephalochordata</taxon>
        <taxon>Leptocardii</taxon>
        <taxon>Amphioxiformes</taxon>
        <taxon>Branchiostomatidae</taxon>
        <taxon>Branchiostoma</taxon>
    </lineage>
</organism>
<dbReference type="PROSITE" id="PS50011">
    <property type="entry name" value="PROTEIN_KINASE_DOM"/>
    <property type="match status" value="1"/>
</dbReference>
<dbReference type="Proteomes" id="UP000838412">
    <property type="component" value="Chromosome 14"/>
</dbReference>
<dbReference type="Gene3D" id="3.30.70.1230">
    <property type="entry name" value="Nucleotide cyclase"/>
    <property type="match status" value="1"/>
</dbReference>
<evidence type="ECO:0000256" key="10">
    <source>
        <dbReference type="SAM" id="Coils"/>
    </source>
</evidence>
<dbReference type="EMBL" id="OV696699">
    <property type="protein sequence ID" value="CAH1245417.1"/>
    <property type="molecule type" value="Genomic_DNA"/>
</dbReference>
<evidence type="ECO:0000256" key="1">
    <source>
        <dbReference type="ARBA" id="ARBA00004451"/>
    </source>
</evidence>
<evidence type="ECO:0000256" key="3">
    <source>
        <dbReference type="ARBA" id="ARBA00022692"/>
    </source>
</evidence>
<dbReference type="Gene3D" id="1.10.510.10">
    <property type="entry name" value="Transferase(Phosphotransferase) domain 1"/>
    <property type="match status" value="1"/>
</dbReference>
<evidence type="ECO:0000313" key="15">
    <source>
        <dbReference type="EMBL" id="CAH1245417.1"/>
    </source>
</evidence>
<keyword evidence="9" id="KW-0141">cGMP biosynthesis</keyword>
<dbReference type="SUPFAM" id="SSF56112">
    <property type="entry name" value="Protein kinase-like (PK-like)"/>
    <property type="match status" value="1"/>
</dbReference>
<dbReference type="PROSITE" id="PS50125">
    <property type="entry name" value="GUANYLATE_CYCLASE_2"/>
    <property type="match status" value="1"/>
</dbReference>
<dbReference type="OrthoDB" id="1890790at2759"/>
<keyword evidence="4 12" id="KW-0732">Signal</keyword>
<evidence type="ECO:0000256" key="2">
    <source>
        <dbReference type="ARBA" id="ARBA00012202"/>
    </source>
</evidence>
<evidence type="ECO:0000256" key="4">
    <source>
        <dbReference type="ARBA" id="ARBA00022729"/>
    </source>
</evidence>
<evidence type="ECO:0000256" key="8">
    <source>
        <dbReference type="ARBA" id="ARBA00023239"/>
    </source>
</evidence>
<dbReference type="GO" id="GO:0004016">
    <property type="term" value="F:adenylate cyclase activity"/>
    <property type="evidence" value="ECO:0007669"/>
    <property type="project" value="TreeGrafter"/>
</dbReference>
<dbReference type="InterPro" id="IPR000719">
    <property type="entry name" value="Prot_kinase_dom"/>
</dbReference>
<dbReference type="Gene3D" id="3.40.50.2300">
    <property type="match status" value="2"/>
</dbReference>
<dbReference type="GO" id="GO:0004672">
    <property type="term" value="F:protein kinase activity"/>
    <property type="evidence" value="ECO:0007669"/>
    <property type="project" value="InterPro"/>
</dbReference>
<dbReference type="FunFam" id="1.10.510.10:FF:001933">
    <property type="entry name" value="Guanylate cyclase"/>
    <property type="match status" value="1"/>
</dbReference>
<dbReference type="Pfam" id="PF01094">
    <property type="entry name" value="ANF_receptor"/>
    <property type="match status" value="1"/>
</dbReference>
<evidence type="ECO:0000256" key="7">
    <source>
        <dbReference type="ARBA" id="ARBA00023136"/>
    </source>
</evidence>
<dbReference type="SUPFAM" id="SSF55073">
    <property type="entry name" value="Nucleotide cyclase"/>
    <property type="match status" value="1"/>
</dbReference>
<feature type="coiled-coil region" evidence="10">
    <location>
        <begin position="830"/>
        <end position="864"/>
    </location>
</feature>
<name>A0A8K0EAQ3_BRALA</name>
<dbReference type="PANTHER" id="PTHR11920">
    <property type="entry name" value="GUANYLYL CYCLASE"/>
    <property type="match status" value="1"/>
</dbReference>
<dbReference type="GO" id="GO:0001653">
    <property type="term" value="F:peptide receptor activity"/>
    <property type="evidence" value="ECO:0007669"/>
    <property type="project" value="TreeGrafter"/>
</dbReference>
<accession>A0A8K0EAQ3</accession>
<keyword evidence="5" id="KW-0547">Nucleotide-binding</keyword>
<keyword evidence="10" id="KW-0175">Coiled coil</keyword>
<dbReference type="Pfam" id="PF07714">
    <property type="entry name" value="PK_Tyr_Ser-Thr"/>
    <property type="match status" value="1"/>
</dbReference>
<feature type="signal peptide" evidence="12">
    <location>
        <begin position="1"/>
        <end position="24"/>
    </location>
</feature>
<dbReference type="GO" id="GO:0005886">
    <property type="term" value="C:plasma membrane"/>
    <property type="evidence" value="ECO:0007669"/>
    <property type="project" value="TreeGrafter"/>
</dbReference>
<evidence type="ECO:0000256" key="9">
    <source>
        <dbReference type="ARBA" id="ARBA00023293"/>
    </source>
</evidence>
<dbReference type="InterPro" id="IPR050401">
    <property type="entry name" value="Cyclic_nucleotide_synthase"/>
</dbReference>
<dbReference type="Pfam" id="PF00211">
    <property type="entry name" value="Guanylate_cyc"/>
    <property type="match status" value="1"/>
</dbReference>
<dbReference type="InterPro" id="IPR001245">
    <property type="entry name" value="Ser-Thr/Tyr_kinase_cat_dom"/>
</dbReference>
<dbReference type="SUPFAM" id="SSF53822">
    <property type="entry name" value="Periplasmic binding protein-like I"/>
    <property type="match status" value="1"/>
</dbReference>
<dbReference type="InterPro" id="IPR011645">
    <property type="entry name" value="HNOB_dom_associated"/>
</dbReference>
<evidence type="ECO:0000256" key="5">
    <source>
        <dbReference type="ARBA" id="ARBA00022741"/>
    </source>
</evidence>
<feature type="chain" id="PRO_5035479561" description="guanylate cyclase" evidence="12">
    <location>
        <begin position="25"/>
        <end position="998"/>
    </location>
</feature>
<dbReference type="GO" id="GO:0005524">
    <property type="term" value="F:ATP binding"/>
    <property type="evidence" value="ECO:0007669"/>
    <property type="project" value="InterPro"/>
</dbReference>